<dbReference type="RefSeq" id="WP_077838534.1">
    <property type="nucleotide sequence ID" value="NZ_JABTAE010000001.1"/>
</dbReference>
<dbReference type="Gene3D" id="2.40.30.200">
    <property type="match status" value="1"/>
</dbReference>
<evidence type="ECO:0000313" key="2">
    <source>
        <dbReference type="Proteomes" id="UP000190973"/>
    </source>
</evidence>
<evidence type="ECO:0000313" key="1">
    <source>
        <dbReference type="EMBL" id="OOM62199.1"/>
    </source>
</evidence>
<dbReference type="AlphaFoldDB" id="A0A1S8S9W7"/>
<name>A0A1S8S9W7_CLOBE</name>
<reference evidence="1 2" key="1">
    <citation type="submission" date="2016-05" db="EMBL/GenBank/DDBJ databases">
        <title>Microbial solvent formation.</title>
        <authorList>
            <person name="Poehlein A."/>
            <person name="Montoya Solano J.D."/>
            <person name="Flitsch S."/>
            <person name="Krabben P."/>
            <person name="Duerre P."/>
            <person name="Daniel R."/>
        </authorList>
    </citation>
    <scope>NUCLEOTIDE SEQUENCE [LARGE SCALE GENOMIC DNA]</scope>
    <source>
        <strain evidence="1 2">DSM 53</strain>
    </source>
</reference>
<protein>
    <submittedName>
        <fullName evidence="1">Phage tail protein</fullName>
    </submittedName>
</protein>
<proteinExistence type="predicted"/>
<dbReference type="EMBL" id="LZZI01000026">
    <property type="protein sequence ID" value="OOM62199.1"/>
    <property type="molecule type" value="Genomic_DNA"/>
</dbReference>
<accession>A0A1S8S9W7</accession>
<comment type="caution">
    <text evidence="1">The sequence shown here is derived from an EMBL/GenBank/DDBJ whole genome shotgun (WGS) entry which is preliminary data.</text>
</comment>
<sequence length="233" mass="26843">MNFIFYNNEDSRDLDLIIENVPIVPATNIEYETIEIDGGENLTRIKGFSDISLSFDFWYKADDDEYFMKKAMIDNWLLNTKSKELFYSADESKTYKVKQIKISETKTSSRIIRRFTATFICNGLKYMTSGLKPKNIVTSGTTINNFGTYESRPLIKIYGSGNITVSINSSNFTIKNVVDYVAIDSEIKECYKDDINFGRNMTGDYPVFFIGKNTISWSGNVSKLEITPRWRCY</sequence>
<organism evidence="1 2">
    <name type="scientific">Clostridium beijerinckii</name>
    <name type="common">Clostridium MP</name>
    <dbReference type="NCBI Taxonomy" id="1520"/>
    <lineage>
        <taxon>Bacteria</taxon>
        <taxon>Bacillati</taxon>
        <taxon>Bacillota</taxon>
        <taxon>Clostridia</taxon>
        <taxon>Eubacteriales</taxon>
        <taxon>Clostridiaceae</taxon>
        <taxon>Clostridium</taxon>
    </lineage>
</organism>
<gene>
    <name evidence="1" type="ORF">CLBCK_19020</name>
</gene>
<dbReference type="Proteomes" id="UP000190973">
    <property type="component" value="Unassembled WGS sequence"/>
</dbReference>